<dbReference type="SUPFAM" id="SSF88946">
    <property type="entry name" value="Sigma2 domain of RNA polymerase sigma factors"/>
    <property type="match status" value="1"/>
</dbReference>
<dbReference type="InterPro" id="IPR013325">
    <property type="entry name" value="RNA_pol_sigma_r2"/>
</dbReference>
<dbReference type="SUPFAM" id="SSF88659">
    <property type="entry name" value="Sigma3 and sigma4 domains of RNA polymerase sigma factors"/>
    <property type="match status" value="1"/>
</dbReference>
<dbReference type="EMBL" id="JAGIOA010000001">
    <property type="protein sequence ID" value="MBP2378874.1"/>
    <property type="molecule type" value="Genomic_DNA"/>
</dbReference>
<dbReference type="Gene3D" id="1.10.10.10">
    <property type="entry name" value="Winged helix-like DNA-binding domain superfamily/Winged helix DNA-binding domain"/>
    <property type="match status" value="1"/>
</dbReference>
<organism evidence="8 9">
    <name type="scientific">Microbacterium phyllosphaerae</name>
    <dbReference type="NCBI Taxonomy" id="124798"/>
    <lineage>
        <taxon>Bacteria</taxon>
        <taxon>Bacillati</taxon>
        <taxon>Actinomycetota</taxon>
        <taxon>Actinomycetes</taxon>
        <taxon>Micrococcales</taxon>
        <taxon>Microbacteriaceae</taxon>
        <taxon>Microbacterium</taxon>
    </lineage>
</organism>
<comment type="similarity">
    <text evidence="1">Belongs to the sigma-70 factor family. ECF subfamily.</text>
</comment>
<dbReference type="Proteomes" id="UP000703720">
    <property type="component" value="Unassembled WGS sequence"/>
</dbReference>
<dbReference type="RefSeq" id="WP_307803594.1">
    <property type="nucleotide sequence ID" value="NZ_BAAAIO010000003.1"/>
</dbReference>
<dbReference type="PANTHER" id="PTHR43133">
    <property type="entry name" value="RNA POLYMERASE ECF-TYPE SIGMA FACTO"/>
    <property type="match status" value="1"/>
</dbReference>
<dbReference type="InterPro" id="IPR039425">
    <property type="entry name" value="RNA_pol_sigma-70-like"/>
</dbReference>
<protein>
    <submittedName>
        <fullName evidence="8">RNA polymerase sigma-70 factor (ECF subfamily)</fullName>
    </submittedName>
</protein>
<accession>A0ABS4WRM7</accession>
<sequence length="166" mass="18357">MNAEVIAVASARLDTMLRREPQRLRRRSISLGVPPADADDAAQNAALRAWRSLSALRSADAGPMCAWLDTIVRTTAIDMNRARKDDLGEVLCERLASPQDVEAEAELRERLEAAFRAIDELPDDLRQPLLMSVVDGLTAQEIAQRLSITSAAARQRVSRARRALRT</sequence>
<comment type="caution">
    <text evidence="8">The sequence shown here is derived from an EMBL/GenBank/DDBJ whole genome shotgun (WGS) entry which is preliminary data.</text>
</comment>
<dbReference type="InterPro" id="IPR036388">
    <property type="entry name" value="WH-like_DNA-bd_sf"/>
</dbReference>
<dbReference type="InterPro" id="IPR013324">
    <property type="entry name" value="RNA_pol_sigma_r3/r4-like"/>
</dbReference>
<proteinExistence type="inferred from homology"/>
<keyword evidence="4" id="KW-0238">DNA-binding</keyword>
<keyword evidence="9" id="KW-1185">Reference proteome</keyword>
<keyword evidence="2" id="KW-0805">Transcription regulation</keyword>
<evidence type="ECO:0000313" key="9">
    <source>
        <dbReference type="Proteomes" id="UP000703720"/>
    </source>
</evidence>
<dbReference type="InterPro" id="IPR007627">
    <property type="entry name" value="RNA_pol_sigma70_r2"/>
</dbReference>
<gene>
    <name evidence="8" type="ORF">JOF42_002369</name>
</gene>
<evidence type="ECO:0000256" key="1">
    <source>
        <dbReference type="ARBA" id="ARBA00010641"/>
    </source>
</evidence>
<evidence type="ECO:0000256" key="3">
    <source>
        <dbReference type="ARBA" id="ARBA00023082"/>
    </source>
</evidence>
<feature type="domain" description="RNA polymerase sigma factor 70 region 4 type 2" evidence="7">
    <location>
        <begin position="115"/>
        <end position="164"/>
    </location>
</feature>
<feature type="domain" description="RNA polymerase sigma-70 region 2" evidence="6">
    <location>
        <begin position="31"/>
        <end position="84"/>
    </location>
</feature>
<evidence type="ECO:0000259" key="6">
    <source>
        <dbReference type="Pfam" id="PF04542"/>
    </source>
</evidence>
<dbReference type="InterPro" id="IPR013249">
    <property type="entry name" value="RNA_pol_sigma70_r4_t2"/>
</dbReference>
<evidence type="ECO:0000256" key="2">
    <source>
        <dbReference type="ARBA" id="ARBA00023015"/>
    </source>
</evidence>
<dbReference type="CDD" id="cd06171">
    <property type="entry name" value="Sigma70_r4"/>
    <property type="match status" value="1"/>
</dbReference>
<evidence type="ECO:0000256" key="5">
    <source>
        <dbReference type="ARBA" id="ARBA00023163"/>
    </source>
</evidence>
<keyword evidence="5" id="KW-0804">Transcription</keyword>
<keyword evidence="3" id="KW-0731">Sigma factor</keyword>
<reference evidence="8 9" key="1">
    <citation type="submission" date="2021-03" db="EMBL/GenBank/DDBJ databases">
        <title>Sequencing the genomes of 1000 actinobacteria strains.</title>
        <authorList>
            <person name="Klenk H.-P."/>
        </authorList>
    </citation>
    <scope>NUCLEOTIDE SEQUENCE [LARGE SCALE GENOMIC DNA]</scope>
    <source>
        <strain evidence="8 9">DSM 13468</strain>
    </source>
</reference>
<evidence type="ECO:0000256" key="4">
    <source>
        <dbReference type="ARBA" id="ARBA00023125"/>
    </source>
</evidence>
<evidence type="ECO:0000259" key="7">
    <source>
        <dbReference type="Pfam" id="PF08281"/>
    </source>
</evidence>
<evidence type="ECO:0000313" key="8">
    <source>
        <dbReference type="EMBL" id="MBP2378874.1"/>
    </source>
</evidence>
<dbReference type="Pfam" id="PF04542">
    <property type="entry name" value="Sigma70_r2"/>
    <property type="match status" value="1"/>
</dbReference>
<dbReference type="Pfam" id="PF08281">
    <property type="entry name" value="Sigma70_r4_2"/>
    <property type="match status" value="1"/>
</dbReference>
<dbReference type="PANTHER" id="PTHR43133:SF8">
    <property type="entry name" value="RNA POLYMERASE SIGMA FACTOR HI_1459-RELATED"/>
    <property type="match status" value="1"/>
</dbReference>
<dbReference type="NCBIfam" id="TIGR02937">
    <property type="entry name" value="sigma70-ECF"/>
    <property type="match status" value="1"/>
</dbReference>
<dbReference type="Gene3D" id="1.10.1740.10">
    <property type="match status" value="1"/>
</dbReference>
<name>A0ABS4WRM7_9MICO</name>
<dbReference type="InterPro" id="IPR014284">
    <property type="entry name" value="RNA_pol_sigma-70_dom"/>
</dbReference>